<organism evidence="1 2">
    <name type="scientific">Dunaliella salina</name>
    <name type="common">Green alga</name>
    <name type="synonym">Protococcus salinus</name>
    <dbReference type="NCBI Taxonomy" id="3046"/>
    <lineage>
        <taxon>Eukaryota</taxon>
        <taxon>Viridiplantae</taxon>
        <taxon>Chlorophyta</taxon>
        <taxon>core chlorophytes</taxon>
        <taxon>Chlorophyceae</taxon>
        <taxon>CS clade</taxon>
        <taxon>Chlamydomonadales</taxon>
        <taxon>Dunaliellaceae</taxon>
        <taxon>Dunaliella</taxon>
    </lineage>
</organism>
<protein>
    <recommendedName>
        <fullName evidence="3">Encoded protein</fullName>
    </recommendedName>
</protein>
<proteinExistence type="predicted"/>
<comment type="caution">
    <text evidence="1">The sequence shown here is derived from an EMBL/GenBank/DDBJ whole genome shotgun (WGS) entry which is preliminary data.</text>
</comment>
<keyword evidence="2" id="KW-1185">Reference proteome</keyword>
<evidence type="ECO:0008006" key="3">
    <source>
        <dbReference type="Google" id="ProtNLM"/>
    </source>
</evidence>
<gene>
    <name evidence="1" type="ORF">DUNSADRAFT_5262</name>
</gene>
<name>A0ABQ7FUF6_DUNSA</name>
<dbReference type="Proteomes" id="UP000815325">
    <property type="component" value="Unassembled WGS sequence"/>
</dbReference>
<evidence type="ECO:0000313" key="2">
    <source>
        <dbReference type="Proteomes" id="UP000815325"/>
    </source>
</evidence>
<sequence>MLRLSHTWGELLRAVKGKDEQPPPPTKLEAFLSTLVLYPAFYVLATAPPSSGKHPRRWCQEPMSLHPLTIFGARLQDYLEGLHAWQFKQVTDSGRTYMQAGAQQLLGVTNKALAYMLPTPPPELSLTDLVLLKQQELNKEIEPPTLPSSRDTNKASAMDRSELPLVELSASMQQVPSERQAAKQAAVKDANPIAEVGLGAPSSVIAKPPAQLLLTPACCLCVIWYFLKLPFSSDLVGLVKGPDKKA</sequence>
<dbReference type="EMBL" id="MU071455">
    <property type="protein sequence ID" value="KAF5826042.1"/>
    <property type="molecule type" value="Genomic_DNA"/>
</dbReference>
<reference evidence="1" key="1">
    <citation type="submission" date="2017-08" db="EMBL/GenBank/DDBJ databases">
        <authorList>
            <person name="Polle J.E."/>
            <person name="Barry K."/>
            <person name="Cushman J."/>
            <person name="Schmutz J."/>
            <person name="Tran D."/>
            <person name="Hathwaick L.T."/>
            <person name="Yim W.C."/>
            <person name="Jenkins J."/>
            <person name="Mckie-Krisberg Z.M."/>
            <person name="Prochnik S."/>
            <person name="Lindquist E."/>
            <person name="Dockter R.B."/>
            <person name="Adam C."/>
            <person name="Molina H."/>
            <person name="Bunkerborg J."/>
            <person name="Jin E."/>
            <person name="Buchheim M."/>
            <person name="Magnuson J."/>
        </authorList>
    </citation>
    <scope>NUCLEOTIDE SEQUENCE</scope>
    <source>
        <strain evidence="1">CCAP 19/18</strain>
    </source>
</reference>
<evidence type="ECO:0000313" key="1">
    <source>
        <dbReference type="EMBL" id="KAF5826042.1"/>
    </source>
</evidence>
<accession>A0ABQ7FUF6</accession>